<dbReference type="PANTHER" id="PTHR30146:SF109">
    <property type="entry name" value="HTH-TYPE TRANSCRIPTIONAL REGULATOR GALS"/>
    <property type="match status" value="1"/>
</dbReference>
<dbReference type="GO" id="GO:0003700">
    <property type="term" value="F:DNA-binding transcription factor activity"/>
    <property type="evidence" value="ECO:0007669"/>
    <property type="project" value="TreeGrafter"/>
</dbReference>
<feature type="domain" description="HTH lacI-type" evidence="4">
    <location>
        <begin position="7"/>
        <end position="61"/>
    </location>
</feature>
<keyword evidence="2" id="KW-0238">DNA-binding</keyword>
<dbReference type="PANTHER" id="PTHR30146">
    <property type="entry name" value="LACI-RELATED TRANSCRIPTIONAL REPRESSOR"/>
    <property type="match status" value="1"/>
</dbReference>
<dbReference type="EMBL" id="JAHSPG010000013">
    <property type="protein sequence ID" value="MBV4358876.1"/>
    <property type="molecule type" value="Genomic_DNA"/>
</dbReference>
<proteinExistence type="predicted"/>
<keyword evidence="3" id="KW-0804">Transcription</keyword>
<name>A0A9E2W8Q9_9BACT</name>
<evidence type="ECO:0000256" key="2">
    <source>
        <dbReference type="ARBA" id="ARBA00023125"/>
    </source>
</evidence>
<evidence type="ECO:0000313" key="5">
    <source>
        <dbReference type="EMBL" id="MBV4358876.1"/>
    </source>
</evidence>
<accession>A0A9E2W8Q9</accession>
<evidence type="ECO:0000259" key="4">
    <source>
        <dbReference type="PROSITE" id="PS50932"/>
    </source>
</evidence>
<dbReference type="GO" id="GO:0000976">
    <property type="term" value="F:transcription cis-regulatory region binding"/>
    <property type="evidence" value="ECO:0007669"/>
    <property type="project" value="TreeGrafter"/>
</dbReference>
<protein>
    <submittedName>
        <fullName evidence="5">LacI family transcriptional regulator</fullName>
    </submittedName>
</protein>
<gene>
    <name evidence="5" type="ORF">KTO63_17045</name>
</gene>
<dbReference type="CDD" id="cd01392">
    <property type="entry name" value="HTH_LacI"/>
    <property type="match status" value="1"/>
</dbReference>
<dbReference type="AlphaFoldDB" id="A0A9E2W8Q9"/>
<dbReference type="RefSeq" id="WP_217792593.1">
    <property type="nucleotide sequence ID" value="NZ_JAHSPG010000013.1"/>
</dbReference>
<dbReference type="Pfam" id="PF13377">
    <property type="entry name" value="Peripla_BP_3"/>
    <property type="match status" value="1"/>
</dbReference>
<comment type="caution">
    <text evidence="5">The sequence shown here is derived from an EMBL/GenBank/DDBJ whole genome shotgun (WGS) entry which is preliminary data.</text>
</comment>
<dbReference type="CDD" id="cd06267">
    <property type="entry name" value="PBP1_LacI_sugar_binding-like"/>
    <property type="match status" value="1"/>
</dbReference>
<reference evidence="5" key="1">
    <citation type="submission" date="2021-06" db="EMBL/GenBank/DDBJ databases">
        <authorList>
            <person name="Huq M.A."/>
        </authorList>
    </citation>
    <scope>NUCLEOTIDE SEQUENCE</scope>
    <source>
        <strain evidence="5">MAH-26</strain>
    </source>
</reference>
<keyword evidence="1" id="KW-0805">Transcription regulation</keyword>
<dbReference type="PROSITE" id="PS50932">
    <property type="entry name" value="HTH_LACI_2"/>
    <property type="match status" value="1"/>
</dbReference>
<evidence type="ECO:0000256" key="3">
    <source>
        <dbReference type="ARBA" id="ARBA00023163"/>
    </source>
</evidence>
<dbReference type="Pfam" id="PF00356">
    <property type="entry name" value="LacI"/>
    <property type="match status" value="1"/>
</dbReference>
<organism evidence="5 6">
    <name type="scientific">Pinibacter aurantiacus</name>
    <dbReference type="NCBI Taxonomy" id="2851599"/>
    <lineage>
        <taxon>Bacteria</taxon>
        <taxon>Pseudomonadati</taxon>
        <taxon>Bacteroidota</taxon>
        <taxon>Chitinophagia</taxon>
        <taxon>Chitinophagales</taxon>
        <taxon>Chitinophagaceae</taxon>
        <taxon>Pinibacter</taxon>
    </lineage>
</organism>
<dbReference type="SMART" id="SM00354">
    <property type="entry name" value="HTH_LACI"/>
    <property type="match status" value="1"/>
</dbReference>
<dbReference type="InterPro" id="IPR000843">
    <property type="entry name" value="HTH_LacI"/>
</dbReference>
<dbReference type="Proteomes" id="UP000812270">
    <property type="component" value="Unassembled WGS sequence"/>
</dbReference>
<dbReference type="InterPro" id="IPR046335">
    <property type="entry name" value="LacI/GalR-like_sensor"/>
</dbReference>
<evidence type="ECO:0000313" key="6">
    <source>
        <dbReference type="Proteomes" id="UP000812270"/>
    </source>
</evidence>
<evidence type="ECO:0000256" key="1">
    <source>
        <dbReference type="ARBA" id="ARBA00023015"/>
    </source>
</evidence>
<keyword evidence="6" id="KW-1185">Reference proteome</keyword>
<sequence>MKEDKEITIYDIARRLNISAATVSRSLKEHQSISTATRKKVHAMAKEMGYRTNSFARNLRTQQTNTLGLVVPRLNSYVVSSIIAGIENIASEYGYNIIISQSLGSAKKETSNINMMFDSRVDGLLVSLAYNAKNMDKFKMFFDKNIPVVFFDRGCEDPRSLNVVIDNYQNAYDITRHLAEQGCRRIMHITGDLSTNIYEDRCRGYKAALQDSGLSFNDDLLLVNDLTEKAGVEAGNHILQMTNKPDGVFAANDNCAAYCLQTLKEAGVKIPKEIAFAGFNNDPVSRIIEPNLTTVNYPCHEMGEVAAKCLIDHLSGTRTVHNANTIILRSEIIARASSLRN</sequence>